<dbReference type="Proteomes" id="UP000634134">
    <property type="component" value="Unassembled WGS sequence"/>
</dbReference>
<proteinExistence type="predicted"/>
<keyword evidence="3 6" id="KW-0812">Transmembrane</keyword>
<dbReference type="InterPro" id="IPR017039">
    <property type="entry name" value="Virul_fac_BrkB"/>
</dbReference>
<feature type="transmembrane region" description="Helical" evidence="6">
    <location>
        <begin position="30"/>
        <end position="53"/>
    </location>
</feature>
<dbReference type="RefSeq" id="WP_194119974.1">
    <property type="nucleotide sequence ID" value="NZ_JACYGY010000001.1"/>
</dbReference>
<keyword evidence="8" id="KW-1185">Reference proteome</keyword>
<evidence type="ECO:0000256" key="3">
    <source>
        <dbReference type="ARBA" id="ARBA00022692"/>
    </source>
</evidence>
<dbReference type="PANTHER" id="PTHR30213">
    <property type="entry name" value="INNER MEMBRANE PROTEIN YHJD"/>
    <property type="match status" value="1"/>
</dbReference>
<feature type="transmembrane region" description="Helical" evidence="6">
    <location>
        <begin position="139"/>
        <end position="158"/>
    </location>
</feature>
<evidence type="ECO:0000313" key="7">
    <source>
        <dbReference type="EMBL" id="MBE9461715.1"/>
    </source>
</evidence>
<feature type="transmembrane region" description="Helical" evidence="6">
    <location>
        <begin position="358"/>
        <end position="383"/>
    </location>
</feature>
<feature type="transmembrane region" description="Helical" evidence="6">
    <location>
        <begin position="395"/>
        <end position="415"/>
    </location>
</feature>
<dbReference type="Pfam" id="PF03631">
    <property type="entry name" value="Virul_fac_BrkB"/>
    <property type="match status" value="1"/>
</dbReference>
<evidence type="ECO:0000256" key="2">
    <source>
        <dbReference type="ARBA" id="ARBA00022475"/>
    </source>
</evidence>
<comment type="caution">
    <text evidence="7">The sequence shown here is derived from an EMBL/GenBank/DDBJ whole genome shotgun (WGS) entry which is preliminary data.</text>
</comment>
<keyword evidence="5 6" id="KW-0472">Membrane</keyword>
<dbReference type="PANTHER" id="PTHR30213:SF1">
    <property type="entry name" value="INNER MEMBRANE PROTEIN YHJD"/>
    <property type="match status" value="1"/>
</dbReference>
<evidence type="ECO:0000313" key="8">
    <source>
        <dbReference type="Proteomes" id="UP000634134"/>
    </source>
</evidence>
<dbReference type="EMBL" id="JACYGY010000001">
    <property type="protein sequence ID" value="MBE9461715.1"/>
    <property type="molecule type" value="Genomic_DNA"/>
</dbReference>
<feature type="transmembrane region" description="Helical" evidence="6">
    <location>
        <begin position="178"/>
        <end position="204"/>
    </location>
</feature>
<keyword evidence="4 6" id="KW-1133">Transmembrane helix</keyword>
<evidence type="ECO:0000256" key="1">
    <source>
        <dbReference type="ARBA" id="ARBA00004651"/>
    </source>
</evidence>
<dbReference type="NCBIfam" id="TIGR00765">
    <property type="entry name" value="yihY_not_rbn"/>
    <property type="match status" value="1"/>
</dbReference>
<protein>
    <submittedName>
        <fullName evidence="7">YihY/virulence factor BrkB family protein</fullName>
    </submittedName>
</protein>
<feature type="transmembrane region" description="Helical" evidence="6">
    <location>
        <begin position="243"/>
        <end position="267"/>
    </location>
</feature>
<keyword evidence="2" id="KW-1003">Cell membrane</keyword>
<evidence type="ECO:0000256" key="5">
    <source>
        <dbReference type="ARBA" id="ARBA00023136"/>
    </source>
</evidence>
<accession>A0ABR9W8A9</accession>
<organism evidence="7 8">
    <name type="scientific">Dyadobacter subterraneus</name>
    <dbReference type="NCBI Taxonomy" id="2773304"/>
    <lineage>
        <taxon>Bacteria</taxon>
        <taxon>Pseudomonadati</taxon>
        <taxon>Bacteroidota</taxon>
        <taxon>Cytophagia</taxon>
        <taxon>Cytophagales</taxon>
        <taxon>Spirosomataceae</taxon>
        <taxon>Dyadobacter</taxon>
    </lineage>
</organism>
<comment type="subcellular location">
    <subcellularLocation>
        <location evidence="1">Cell membrane</location>
        <topology evidence="1">Multi-pass membrane protein</topology>
    </subcellularLocation>
</comment>
<name>A0ABR9W8A9_9BACT</name>
<evidence type="ECO:0000256" key="4">
    <source>
        <dbReference type="ARBA" id="ARBA00022989"/>
    </source>
</evidence>
<evidence type="ECO:0000256" key="6">
    <source>
        <dbReference type="SAM" id="Phobius"/>
    </source>
</evidence>
<sequence>MNKIKFTFSLIKDSFNEFMNDNGLKLAAALSYYTVFSLAPMLLVIISVVSFFYGREAFTGELFGQISGLVGKDAAAQLQEIIKNAEISNKSTVAATVGVVTLLIGATGVFAEIQDSINYIWSIKSKPKKSWLAYLKNRLLSFSVILTLGFLLIVSLGVNTAIDLLSSRLERYFSEVSVIIFSGLNIILVLIVLTALFTAIFKVLPDGHVRWKECMIGAAFTAVMFAIGKFGISLYLGQQDLGATYGASASIVILLTWVYYSSIILYFGAEFTKVYAKTDGEDISPNEHAVLISRKEVVEKQGSSMPEVAEPSTKSEPSLKLVASLPEEGKKLIHTVIKFIDDKFDILKQQILPVFESVAATVTFYVLVAISAFTILITCLVLLGNFLNKELDSYYLGYVILLGTFLILGAASIFLRKNVQEAVRKLLISMNKA</sequence>
<gene>
    <name evidence="7" type="ORF">IEE83_07455</name>
</gene>
<reference evidence="8" key="1">
    <citation type="submission" date="2023-07" db="EMBL/GenBank/DDBJ databases">
        <title>Dyadobacter sp. nov 'subterranea' isolated from contaminted grondwater.</title>
        <authorList>
            <person name="Szabo I."/>
            <person name="Al-Omari J."/>
            <person name="Szerdahelyi S.G."/>
            <person name="Rado J."/>
        </authorList>
    </citation>
    <scope>NUCLEOTIDE SEQUENCE [LARGE SCALE GENOMIC DNA]</scope>
    <source>
        <strain evidence="8">UP-52</strain>
    </source>
</reference>
<feature type="transmembrane region" description="Helical" evidence="6">
    <location>
        <begin position="216"/>
        <end position="237"/>
    </location>
</feature>